<name>A0A1I0LZK1_9BACT</name>
<keyword evidence="4 6" id="KW-0808">Transferase</keyword>
<evidence type="ECO:0000313" key="8">
    <source>
        <dbReference type="Proteomes" id="UP000199373"/>
    </source>
</evidence>
<dbReference type="SUPFAM" id="SSF53335">
    <property type="entry name" value="S-adenosyl-L-methionine-dependent methyltransferases"/>
    <property type="match status" value="1"/>
</dbReference>
<feature type="binding site" evidence="6">
    <location>
        <position position="181"/>
    </location>
    <ligand>
        <name>S-adenosyl-L-methionine</name>
        <dbReference type="ChEBI" id="CHEBI:59789"/>
    </ligand>
</feature>
<comment type="similarity">
    <text evidence="1 6">Belongs to the methyltransferase superfamily. PrmA family.</text>
</comment>
<dbReference type="InterPro" id="IPR004498">
    <property type="entry name" value="Ribosomal_PrmA_MeTrfase"/>
</dbReference>
<evidence type="ECO:0000256" key="5">
    <source>
        <dbReference type="ARBA" id="ARBA00022691"/>
    </source>
</evidence>
<dbReference type="InterPro" id="IPR050078">
    <property type="entry name" value="Ribosomal_L11_MeTrfase_PrmA"/>
</dbReference>
<organism evidence="7 8">
    <name type="scientific">Prevotella aff. ruminicola Tc2-24</name>
    <dbReference type="NCBI Taxonomy" id="81582"/>
    <lineage>
        <taxon>Bacteria</taxon>
        <taxon>Pseudomonadati</taxon>
        <taxon>Bacteroidota</taxon>
        <taxon>Bacteroidia</taxon>
        <taxon>Bacteroidales</taxon>
        <taxon>Prevotellaceae</taxon>
        <taxon>Prevotella</taxon>
    </lineage>
</organism>
<comment type="subcellular location">
    <subcellularLocation>
        <location evidence="6">Cytoplasm</location>
    </subcellularLocation>
</comment>
<sequence length="290" mass="32346">MKYYEVEFTITPYSTDACDLVAAMAGEAGFETFEETETGMKGYVQQALFDETVLKSALIDFPFEGVTIDYEIREAEDRDWNEQWEQEGFEPINLSLPPSRGEGMLTIHDGRHMPETPSKIAIEIDAKLAFGTGTHETTRMICATLLDMDLTERQVLDCGTGTGILSICALKLGARRAVGYDIDEWSVDNARHNAVINRCDDRFTSLLGDATILDTIEGTFGLVVANINRNILLADLPAFRRKMTDDAVLILSGFYTSDAPMLIEAAERLGLRLEKQKEDHDWCCLVFSCA</sequence>
<keyword evidence="3 6" id="KW-0489">Methyltransferase</keyword>
<dbReference type="InterPro" id="IPR029063">
    <property type="entry name" value="SAM-dependent_MTases_sf"/>
</dbReference>
<dbReference type="RefSeq" id="WP_091913987.1">
    <property type="nucleotide sequence ID" value="NZ_FOIQ01000001.1"/>
</dbReference>
<accession>A0A1I0LZK1</accession>
<dbReference type="EMBL" id="FOIQ01000001">
    <property type="protein sequence ID" value="SEV80528.1"/>
    <property type="molecule type" value="Genomic_DNA"/>
</dbReference>
<evidence type="ECO:0000313" key="7">
    <source>
        <dbReference type="EMBL" id="SEV80528.1"/>
    </source>
</evidence>
<dbReference type="Gene3D" id="3.40.50.150">
    <property type="entry name" value="Vaccinia Virus protein VP39"/>
    <property type="match status" value="1"/>
</dbReference>
<dbReference type="GO" id="GO:0005840">
    <property type="term" value="C:ribosome"/>
    <property type="evidence" value="ECO:0007669"/>
    <property type="project" value="UniProtKB-KW"/>
</dbReference>
<dbReference type="AlphaFoldDB" id="A0A1I0LZK1"/>
<reference evidence="7 8" key="1">
    <citation type="submission" date="2016-10" db="EMBL/GenBank/DDBJ databases">
        <authorList>
            <person name="de Groot N.N."/>
        </authorList>
    </citation>
    <scope>NUCLEOTIDE SEQUENCE [LARGE SCALE GENOMIC DNA]</scope>
    <source>
        <strain evidence="7 8">TC2-24</strain>
    </source>
</reference>
<evidence type="ECO:0000256" key="1">
    <source>
        <dbReference type="ARBA" id="ARBA00009741"/>
    </source>
</evidence>
<dbReference type="NCBIfam" id="NF001785">
    <property type="entry name" value="PRK00517.2-2"/>
    <property type="match status" value="1"/>
</dbReference>
<evidence type="ECO:0000256" key="6">
    <source>
        <dbReference type="HAMAP-Rule" id="MF_00735"/>
    </source>
</evidence>
<gene>
    <name evidence="6" type="primary">prmA</name>
    <name evidence="7" type="ORF">SAMN04487850_0074</name>
</gene>
<keyword evidence="8" id="KW-1185">Reference proteome</keyword>
<proteinExistence type="inferred from homology"/>
<evidence type="ECO:0000256" key="2">
    <source>
        <dbReference type="ARBA" id="ARBA00022490"/>
    </source>
</evidence>
<dbReference type="GO" id="GO:0032259">
    <property type="term" value="P:methylation"/>
    <property type="evidence" value="ECO:0007669"/>
    <property type="project" value="UniProtKB-KW"/>
</dbReference>
<evidence type="ECO:0000256" key="3">
    <source>
        <dbReference type="ARBA" id="ARBA00022603"/>
    </source>
</evidence>
<dbReference type="CDD" id="cd02440">
    <property type="entry name" value="AdoMet_MTases"/>
    <property type="match status" value="1"/>
</dbReference>
<feature type="binding site" evidence="6">
    <location>
        <position position="226"/>
    </location>
    <ligand>
        <name>S-adenosyl-L-methionine</name>
        <dbReference type="ChEBI" id="CHEBI:59789"/>
    </ligand>
</feature>
<keyword evidence="2 6" id="KW-0963">Cytoplasm</keyword>
<dbReference type="Proteomes" id="UP000199373">
    <property type="component" value="Unassembled WGS sequence"/>
</dbReference>
<dbReference type="PANTHER" id="PTHR43648">
    <property type="entry name" value="ELECTRON TRANSFER FLAVOPROTEIN BETA SUBUNIT LYSINE METHYLTRANSFERASE"/>
    <property type="match status" value="1"/>
</dbReference>
<evidence type="ECO:0000256" key="4">
    <source>
        <dbReference type="ARBA" id="ARBA00022679"/>
    </source>
</evidence>
<comment type="catalytic activity">
    <reaction evidence="6">
        <text>L-lysyl-[protein] + 3 S-adenosyl-L-methionine = N(6),N(6),N(6)-trimethyl-L-lysyl-[protein] + 3 S-adenosyl-L-homocysteine + 3 H(+)</text>
        <dbReference type="Rhea" id="RHEA:54192"/>
        <dbReference type="Rhea" id="RHEA-COMP:9752"/>
        <dbReference type="Rhea" id="RHEA-COMP:13826"/>
        <dbReference type="ChEBI" id="CHEBI:15378"/>
        <dbReference type="ChEBI" id="CHEBI:29969"/>
        <dbReference type="ChEBI" id="CHEBI:57856"/>
        <dbReference type="ChEBI" id="CHEBI:59789"/>
        <dbReference type="ChEBI" id="CHEBI:61961"/>
    </reaction>
</comment>
<dbReference type="PANTHER" id="PTHR43648:SF1">
    <property type="entry name" value="ELECTRON TRANSFER FLAVOPROTEIN BETA SUBUNIT LYSINE METHYLTRANSFERASE"/>
    <property type="match status" value="1"/>
</dbReference>
<feature type="binding site" evidence="6">
    <location>
        <position position="138"/>
    </location>
    <ligand>
        <name>S-adenosyl-L-methionine</name>
        <dbReference type="ChEBI" id="CHEBI:59789"/>
    </ligand>
</feature>
<dbReference type="EC" id="2.1.1.-" evidence="6"/>
<comment type="function">
    <text evidence="6">Methylates ribosomal protein L11.</text>
</comment>
<dbReference type="GO" id="GO:0005737">
    <property type="term" value="C:cytoplasm"/>
    <property type="evidence" value="ECO:0007669"/>
    <property type="project" value="UniProtKB-SubCell"/>
</dbReference>
<protein>
    <recommendedName>
        <fullName evidence="6">Ribosomal protein L11 methyltransferase</fullName>
        <shortName evidence="6">L11 Mtase</shortName>
        <ecNumber evidence="6">2.1.1.-</ecNumber>
    </recommendedName>
</protein>
<dbReference type="GO" id="GO:0008276">
    <property type="term" value="F:protein methyltransferase activity"/>
    <property type="evidence" value="ECO:0007669"/>
    <property type="project" value="UniProtKB-UniRule"/>
</dbReference>
<dbReference type="HAMAP" id="MF_00735">
    <property type="entry name" value="Methyltr_PrmA"/>
    <property type="match status" value="1"/>
</dbReference>
<keyword evidence="7" id="KW-0689">Ribosomal protein</keyword>
<dbReference type="Pfam" id="PF06325">
    <property type="entry name" value="PrmA"/>
    <property type="match status" value="1"/>
</dbReference>
<feature type="binding site" evidence="6">
    <location>
        <position position="159"/>
    </location>
    <ligand>
        <name>S-adenosyl-L-methionine</name>
        <dbReference type="ChEBI" id="CHEBI:59789"/>
    </ligand>
</feature>
<keyword evidence="7" id="KW-0687">Ribonucleoprotein</keyword>
<keyword evidence="5 6" id="KW-0949">S-adenosyl-L-methionine</keyword>